<dbReference type="CDD" id="cd07726">
    <property type="entry name" value="ST1585-like_MBL-fold"/>
    <property type="match status" value="1"/>
</dbReference>
<evidence type="ECO:0000313" key="2">
    <source>
        <dbReference type="EMBL" id="XAT62850.1"/>
    </source>
</evidence>
<dbReference type="PANTHER" id="PTHR42951">
    <property type="entry name" value="METALLO-BETA-LACTAMASE DOMAIN-CONTAINING"/>
    <property type="match status" value="1"/>
</dbReference>
<dbReference type="Gene3D" id="3.60.15.10">
    <property type="entry name" value="Ribonuclease Z/Hydroxyacylglutathione hydrolase-like"/>
    <property type="match status" value="1"/>
</dbReference>
<dbReference type="PANTHER" id="PTHR42951:SF22">
    <property type="entry name" value="METALLO BETA-LACTAMASE SUPERFAMILY LIPOPROTEIN"/>
    <property type="match status" value="1"/>
</dbReference>
<dbReference type="Proteomes" id="UP001492541">
    <property type="component" value="Chromosome"/>
</dbReference>
<proteinExistence type="predicted"/>
<dbReference type="InterPro" id="IPR050855">
    <property type="entry name" value="NDM-1-like"/>
</dbReference>
<reference evidence="2 3" key="1">
    <citation type="submission" date="2021-11" db="EMBL/GenBank/DDBJ databases">
        <title>Whole genome of Geoglobus acetivorans.</title>
        <authorList>
            <person name="Liu D."/>
        </authorList>
    </citation>
    <scope>NUCLEOTIDE SEQUENCE [LARGE SCALE GENOMIC DNA]</scope>
    <source>
        <strain evidence="2 3">SBH6</strain>
    </source>
</reference>
<dbReference type="SUPFAM" id="SSF56281">
    <property type="entry name" value="Metallo-hydrolase/oxidoreductase"/>
    <property type="match status" value="1"/>
</dbReference>
<name>A0ABZ3H264_GEOAI</name>
<organism evidence="2 3">
    <name type="scientific">Geoglobus acetivorans</name>
    <dbReference type="NCBI Taxonomy" id="565033"/>
    <lineage>
        <taxon>Archaea</taxon>
        <taxon>Methanobacteriati</taxon>
        <taxon>Methanobacteriota</taxon>
        <taxon>Archaeoglobi</taxon>
        <taxon>Archaeoglobales</taxon>
        <taxon>Archaeoglobaceae</taxon>
        <taxon>Geoglobus</taxon>
    </lineage>
</organism>
<accession>A0ABZ3H264</accession>
<keyword evidence="3" id="KW-1185">Reference proteome</keyword>
<protein>
    <submittedName>
        <fullName evidence="2">MBL fold metallo-hydrolase</fullName>
    </submittedName>
</protein>
<gene>
    <name evidence="2" type="ORF">LPQ35_06215</name>
</gene>
<dbReference type="Pfam" id="PF00753">
    <property type="entry name" value="Lactamase_B"/>
    <property type="match status" value="1"/>
</dbReference>
<dbReference type="SMART" id="SM00849">
    <property type="entry name" value="Lactamase_B"/>
    <property type="match status" value="1"/>
</dbReference>
<dbReference type="GeneID" id="90449264"/>
<dbReference type="InterPro" id="IPR036866">
    <property type="entry name" value="RibonucZ/Hydroxyglut_hydro"/>
</dbReference>
<sequence>MSILRFSDDLYLIDLPQKLEGFRKFIGAWVYAGEECTFVVDPGPKSTIPHLVASLRDIGIRDVDYVLITHIHIDHAGGLGEFLRHFENAEVLVNERGKEHLINPEKLWRGSLKVLGKVAEHYGRIDPVPPERFVDSIDGIEVLYTPGHAVHHQSYIVGDYLFVGEAFGVTHEVWDDVYQRPATPPKFVHEIAMSSVKKLKSVGKKKACMGHFGMLENSLDVAEYAEKQLNLWTDAVFDAICCSSVDDFESVCRDVVHELLNKDPRFSNLEKLDADVRKREEYFTRNSIKGMYEYVKENRL</sequence>
<evidence type="ECO:0000313" key="3">
    <source>
        <dbReference type="Proteomes" id="UP001492541"/>
    </source>
</evidence>
<evidence type="ECO:0000259" key="1">
    <source>
        <dbReference type="SMART" id="SM00849"/>
    </source>
</evidence>
<dbReference type="InterPro" id="IPR037482">
    <property type="entry name" value="ST1585_MBL-fold"/>
</dbReference>
<dbReference type="InterPro" id="IPR001279">
    <property type="entry name" value="Metallo-B-lactamas"/>
</dbReference>
<feature type="domain" description="Metallo-beta-lactamase" evidence="1">
    <location>
        <begin position="25"/>
        <end position="211"/>
    </location>
</feature>
<dbReference type="EMBL" id="CP087714">
    <property type="protein sequence ID" value="XAT62850.1"/>
    <property type="molecule type" value="Genomic_DNA"/>
</dbReference>
<dbReference type="RefSeq" id="WP_193807799.1">
    <property type="nucleotide sequence ID" value="NZ_CP087714.1"/>
</dbReference>